<feature type="compositionally biased region" description="Basic and acidic residues" evidence="9">
    <location>
        <begin position="74"/>
        <end position="104"/>
    </location>
</feature>
<evidence type="ECO:0000256" key="4">
    <source>
        <dbReference type="ARBA" id="ARBA00022741"/>
    </source>
</evidence>
<feature type="domain" description="CobW/HypB/UreG nucleotide-binding" evidence="10">
    <location>
        <begin position="169"/>
        <end position="328"/>
    </location>
</feature>
<organism evidence="11 12">
    <name type="scientific">Dechloromonas hankyongensis</name>
    <dbReference type="NCBI Taxonomy" id="2908002"/>
    <lineage>
        <taxon>Bacteria</taxon>
        <taxon>Pseudomonadati</taxon>
        <taxon>Pseudomonadota</taxon>
        <taxon>Betaproteobacteria</taxon>
        <taxon>Rhodocyclales</taxon>
        <taxon>Azonexaceae</taxon>
        <taxon>Dechloromonas</taxon>
    </lineage>
</organism>
<dbReference type="RefSeq" id="WP_275706637.1">
    <property type="nucleotide sequence ID" value="NZ_JAKLTN010000001.1"/>
</dbReference>
<evidence type="ECO:0000259" key="10">
    <source>
        <dbReference type="Pfam" id="PF02492"/>
    </source>
</evidence>
<comment type="similarity">
    <text evidence="1">Belongs to the SIMIBI class G3E GTPase family. HypB/HupM subfamily.</text>
</comment>
<comment type="caution">
    <text evidence="11">The sequence shown here is derived from an EMBL/GenBank/DDBJ whole genome shotgun (WGS) entry which is preliminary data.</text>
</comment>
<evidence type="ECO:0000256" key="3">
    <source>
        <dbReference type="ARBA" id="ARBA00022723"/>
    </source>
</evidence>
<evidence type="ECO:0000256" key="6">
    <source>
        <dbReference type="ARBA" id="ARBA00022833"/>
    </source>
</evidence>
<dbReference type="GO" id="GO:0016787">
    <property type="term" value="F:hydrolase activity"/>
    <property type="evidence" value="ECO:0007669"/>
    <property type="project" value="UniProtKB-KW"/>
</dbReference>
<proteinExistence type="inferred from homology"/>
<dbReference type="InterPro" id="IPR003495">
    <property type="entry name" value="CobW/HypB/UreG_nucleotide-bd"/>
</dbReference>
<dbReference type="PANTHER" id="PTHR30134">
    <property type="entry name" value="HYDROGENASE PROTEIN ASSEMBLY PROTEIN, NICKEL CHAPERONE"/>
    <property type="match status" value="1"/>
</dbReference>
<keyword evidence="6" id="KW-0862">Zinc</keyword>
<dbReference type="Pfam" id="PF02492">
    <property type="entry name" value="cobW"/>
    <property type="match status" value="1"/>
</dbReference>
<evidence type="ECO:0000256" key="7">
    <source>
        <dbReference type="ARBA" id="ARBA00023134"/>
    </source>
</evidence>
<dbReference type="NCBIfam" id="TIGR00073">
    <property type="entry name" value="hypB"/>
    <property type="match status" value="1"/>
</dbReference>
<keyword evidence="2" id="KW-0533">Nickel</keyword>
<keyword evidence="4" id="KW-0547">Nucleotide-binding</keyword>
<name>A0ABS9JXG0_9RHOO</name>
<keyword evidence="3" id="KW-0479">Metal-binding</keyword>
<feature type="region of interest" description="Disordered" evidence="9">
    <location>
        <begin position="74"/>
        <end position="125"/>
    </location>
</feature>
<evidence type="ECO:0000313" key="11">
    <source>
        <dbReference type="EMBL" id="MCG2575584.1"/>
    </source>
</evidence>
<evidence type="ECO:0000256" key="9">
    <source>
        <dbReference type="SAM" id="MobiDB-lite"/>
    </source>
</evidence>
<keyword evidence="12" id="KW-1185">Reference proteome</keyword>
<dbReference type="NCBIfam" id="NF007775">
    <property type="entry name" value="PRK10463.1"/>
    <property type="match status" value="1"/>
</dbReference>
<dbReference type="SUPFAM" id="SSF52540">
    <property type="entry name" value="P-loop containing nucleoside triphosphate hydrolases"/>
    <property type="match status" value="1"/>
</dbReference>
<reference evidence="11" key="1">
    <citation type="submission" date="2022-01" db="EMBL/GenBank/DDBJ databases">
        <authorList>
            <person name="Jo J.-H."/>
            <person name="Im W.-T."/>
        </authorList>
    </citation>
    <scope>NUCLEOTIDE SEQUENCE</scope>
    <source>
        <strain evidence="11">XY25</strain>
    </source>
</reference>
<keyword evidence="5 11" id="KW-0378">Hydrolase</keyword>
<accession>A0ABS9JXG0</accession>
<dbReference type="EMBL" id="JAKLTN010000001">
    <property type="protein sequence ID" value="MCG2575584.1"/>
    <property type="molecule type" value="Genomic_DNA"/>
</dbReference>
<dbReference type="PANTHER" id="PTHR30134:SF2">
    <property type="entry name" value="HYDROGENASE MATURATION FACTOR HYPB"/>
    <property type="match status" value="1"/>
</dbReference>
<feature type="compositionally biased region" description="Basic and acidic residues" evidence="9">
    <location>
        <begin position="28"/>
        <end position="46"/>
    </location>
</feature>
<gene>
    <name evidence="11" type="primary">hypB</name>
    <name evidence="11" type="ORF">LZ012_01090</name>
</gene>
<evidence type="ECO:0000256" key="2">
    <source>
        <dbReference type="ARBA" id="ARBA00022596"/>
    </source>
</evidence>
<keyword evidence="7" id="KW-0342">GTP-binding</keyword>
<protein>
    <recommendedName>
        <fullName evidence="8">Hydrogenase maturation factor HypB</fullName>
    </recommendedName>
</protein>
<evidence type="ECO:0000256" key="5">
    <source>
        <dbReference type="ARBA" id="ARBA00022801"/>
    </source>
</evidence>
<sequence>MCTVCGCGAGEVKIEGGAHEHTHVHEDGTVHTHSHGHEHEHAHSHDGAALAGAHAHSHTHADGTVHVHEHVHQGEHGHVHGHQHDHVHADGSTHSHPHDHGHEHDHHHHHHEHAVGGDLDYGTGPARAHVPGMSQARMVQIEQDILSKNNAYADANRQSFDERGIFALNLVSSPGSGKTTLLCKTIELLKGKVAINVVEGDQQTANDAERIRATGVAALQINTGKGCHLDGHMVGHAMQRLQPADESLFLIENVGNLVCPAAFDLGEHHKVAILSVTEGEDKPLKYPDMFAAADVMLLNKCDLLPYLDFDADLAEANARRVNPNLTVFRVSATSGDGLSAWLDWIQSGLEAQRAKRSESVDALKRRVAELERQLAAR</sequence>
<feature type="region of interest" description="Disordered" evidence="9">
    <location>
        <begin position="28"/>
        <end position="61"/>
    </location>
</feature>
<evidence type="ECO:0000313" key="12">
    <source>
        <dbReference type="Proteomes" id="UP001165384"/>
    </source>
</evidence>
<dbReference type="CDD" id="cd05390">
    <property type="entry name" value="HypB"/>
    <property type="match status" value="1"/>
</dbReference>
<dbReference type="Gene3D" id="3.40.50.300">
    <property type="entry name" value="P-loop containing nucleotide triphosphate hydrolases"/>
    <property type="match status" value="1"/>
</dbReference>
<evidence type="ECO:0000256" key="8">
    <source>
        <dbReference type="ARBA" id="ARBA00035238"/>
    </source>
</evidence>
<dbReference type="Proteomes" id="UP001165384">
    <property type="component" value="Unassembled WGS sequence"/>
</dbReference>
<dbReference type="InterPro" id="IPR027417">
    <property type="entry name" value="P-loop_NTPase"/>
</dbReference>
<dbReference type="InterPro" id="IPR004392">
    <property type="entry name" value="Hyd_mat_HypB"/>
</dbReference>
<evidence type="ECO:0000256" key="1">
    <source>
        <dbReference type="ARBA" id="ARBA00006211"/>
    </source>
</evidence>